<keyword evidence="1" id="KW-0689">Ribosomal protein</keyword>
<dbReference type="EMBL" id="MW729336">
    <property type="protein sequence ID" value="QVX31316.1"/>
    <property type="molecule type" value="Genomic_DNA"/>
</dbReference>
<evidence type="ECO:0000313" key="1">
    <source>
        <dbReference type="EMBL" id="QVX31316.1"/>
    </source>
</evidence>
<name>A0A8E7IWE9_9STRA</name>
<proteinExistence type="predicted"/>
<geneLocation type="mitochondrion" evidence="1"/>
<dbReference type="PIRSF" id="PIRSF002161">
    <property type="entry name" value="Ribosomal_L5"/>
    <property type="match status" value="1"/>
</dbReference>
<accession>A0A8E7IWE9</accession>
<keyword evidence="1" id="KW-0496">Mitochondrion</keyword>
<keyword evidence="1" id="KW-0687">Ribonucleoprotein</keyword>
<dbReference type="AlphaFoldDB" id="A0A8E7IWE9"/>
<dbReference type="InterPro" id="IPR002132">
    <property type="entry name" value="Ribosomal_uL5"/>
</dbReference>
<dbReference type="GO" id="GO:0005840">
    <property type="term" value="C:ribosome"/>
    <property type="evidence" value="ECO:0007669"/>
    <property type="project" value="UniProtKB-KW"/>
</dbReference>
<organism evidence="1">
    <name type="scientific">Attheya longicornis</name>
    <dbReference type="NCBI Taxonomy" id="451786"/>
    <lineage>
        <taxon>Eukaryota</taxon>
        <taxon>Sar</taxon>
        <taxon>Stramenopiles</taxon>
        <taxon>Ochrophyta</taxon>
        <taxon>Bacillariophyta</taxon>
        <taxon>Coscinodiscophyceae</taxon>
        <taxon>Chaetocerotophycidae</taxon>
        <taxon>Chaetocerotales</taxon>
        <taxon>Attheyaceae</taxon>
        <taxon>Attheya</taxon>
    </lineage>
</organism>
<sequence>MNFIENYYKNIIKYDLLNRFQYKNLKKLPQLKNIILSFSCKNSNTNQIMPSLLALELIASQKSLLTLSKNSNISLKIRKGNPVGCKVVLKKKVMYNFLKNLILNILPNQVKFKKNSLILKNSLVFSELEQQYYLFKDIPKLNISLVCNSINSFELFFLLNSLKLAGSKKSL</sequence>
<gene>
    <name evidence="1" type="primary">rpl5</name>
</gene>
<protein>
    <submittedName>
        <fullName evidence="1">Ribosomal protein L5</fullName>
    </submittedName>
</protein>
<reference evidence="1" key="1">
    <citation type="submission" date="2021-03" db="EMBL/GenBank/DDBJ databases">
        <authorList>
            <person name="Liang C."/>
        </authorList>
    </citation>
    <scope>NUCLEOTIDE SEQUENCE</scope>
</reference>